<reference evidence="2" key="1">
    <citation type="journal article" date="2020" name="Stud. Mycol.">
        <title>101 Dothideomycetes genomes: a test case for predicting lifestyles and emergence of pathogens.</title>
        <authorList>
            <person name="Haridas S."/>
            <person name="Albert R."/>
            <person name="Binder M."/>
            <person name="Bloem J."/>
            <person name="Labutti K."/>
            <person name="Salamov A."/>
            <person name="Andreopoulos B."/>
            <person name="Baker S."/>
            <person name="Barry K."/>
            <person name="Bills G."/>
            <person name="Bluhm B."/>
            <person name="Cannon C."/>
            <person name="Castanera R."/>
            <person name="Culley D."/>
            <person name="Daum C."/>
            <person name="Ezra D."/>
            <person name="Gonzalez J."/>
            <person name="Henrissat B."/>
            <person name="Kuo A."/>
            <person name="Liang C."/>
            <person name="Lipzen A."/>
            <person name="Lutzoni F."/>
            <person name="Magnuson J."/>
            <person name="Mondo S."/>
            <person name="Nolan M."/>
            <person name="Ohm R."/>
            <person name="Pangilinan J."/>
            <person name="Park H.-J."/>
            <person name="Ramirez L."/>
            <person name="Alfaro M."/>
            <person name="Sun H."/>
            <person name="Tritt A."/>
            <person name="Yoshinaga Y."/>
            <person name="Zwiers L.-H."/>
            <person name="Turgeon B."/>
            <person name="Goodwin S."/>
            <person name="Spatafora J."/>
            <person name="Crous P."/>
            <person name="Grigoriev I."/>
        </authorList>
    </citation>
    <scope>NUCLEOTIDE SEQUENCE</scope>
    <source>
        <strain evidence="2">CBS 113818</strain>
    </source>
</reference>
<keyword evidence="3" id="KW-1185">Reference proteome</keyword>
<evidence type="ECO:0000313" key="3">
    <source>
        <dbReference type="Proteomes" id="UP000799424"/>
    </source>
</evidence>
<dbReference type="EMBL" id="MU006220">
    <property type="protein sequence ID" value="KAF2830086.1"/>
    <property type="molecule type" value="Genomic_DNA"/>
</dbReference>
<gene>
    <name evidence="2" type="ORF">CC86DRAFT_403406</name>
</gene>
<evidence type="ECO:0000313" key="2">
    <source>
        <dbReference type="EMBL" id="KAF2830086.1"/>
    </source>
</evidence>
<sequence length="178" mass="19392">MHTSVSLGDFPGHGKSEQAHSERCAEQQCDEDRSVDELKNKSKTRALRSLAAYQGTVSFGSVREAKVAALVETPDDSVHEKALRVVGELIDVQRQPRTVGPRNRGSMPLVPLPRGGAALQDRDRRDTNTAKDARANVLRSTHGGLDDVSQSVVERPVRTATVQHLQSRISPEVLLAPT</sequence>
<evidence type="ECO:0000256" key="1">
    <source>
        <dbReference type="SAM" id="MobiDB-lite"/>
    </source>
</evidence>
<feature type="region of interest" description="Disordered" evidence="1">
    <location>
        <begin position="96"/>
        <end position="135"/>
    </location>
</feature>
<dbReference type="AlphaFoldDB" id="A0A6A7AA59"/>
<proteinExistence type="predicted"/>
<accession>A0A6A7AA59</accession>
<protein>
    <submittedName>
        <fullName evidence="2">Uncharacterized protein</fullName>
    </submittedName>
</protein>
<dbReference type="Proteomes" id="UP000799424">
    <property type="component" value="Unassembled WGS sequence"/>
</dbReference>
<feature type="compositionally biased region" description="Basic and acidic residues" evidence="1">
    <location>
        <begin position="12"/>
        <end position="40"/>
    </location>
</feature>
<feature type="compositionally biased region" description="Basic and acidic residues" evidence="1">
    <location>
        <begin position="120"/>
        <end position="134"/>
    </location>
</feature>
<feature type="region of interest" description="Disordered" evidence="1">
    <location>
        <begin position="1"/>
        <end position="43"/>
    </location>
</feature>
<name>A0A6A7AA59_9PLEO</name>
<organism evidence="2 3">
    <name type="scientific">Ophiobolus disseminans</name>
    <dbReference type="NCBI Taxonomy" id="1469910"/>
    <lineage>
        <taxon>Eukaryota</taxon>
        <taxon>Fungi</taxon>
        <taxon>Dikarya</taxon>
        <taxon>Ascomycota</taxon>
        <taxon>Pezizomycotina</taxon>
        <taxon>Dothideomycetes</taxon>
        <taxon>Pleosporomycetidae</taxon>
        <taxon>Pleosporales</taxon>
        <taxon>Pleosporineae</taxon>
        <taxon>Phaeosphaeriaceae</taxon>
        <taxon>Ophiobolus</taxon>
    </lineage>
</organism>